<dbReference type="PRINTS" id="PR00368">
    <property type="entry name" value="FADPNR"/>
</dbReference>
<dbReference type="GO" id="GO:0004174">
    <property type="term" value="F:electron-transferring-flavoprotein dehydrogenase activity"/>
    <property type="evidence" value="ECO:0007669"/>
    <property type="project" value="TreeGrafter"/>
</dbReference>
<feature type="compositionally biased region" description="Low complexity" evidence="1">
    <location>
        <begin position="364"/>
        <end position="384"/>
    </location>
</feature>
<feature type="domain" description="FAD/NAD(P)-binding" evidence="2">
    <location>
        <begin position="8"/>
        <end position="296"/>
    </location>
</feature>
<gene>
    <name evidence="3" type="ORF">BDZ94DRAFT_1249507</name>
</gene>
<organism evidence="3 4">
    <name type="scientific">Collybia nuda</name>
    <dbReference type="NCBI Taxonomy" id="64659"/>
    <lineage>
        <taxon>Eukaryota</taxon>
        <taxon>Fungi</taxon>
        <taxon>Dikarya</taxon>
        <taxon>Basidiomycota</taxon>
        <taxon>Agaricomycotina</taxon>
        <taxon>Agaricomycetes</taxon>
        <taxon>Agaricomycetidae</taxon>
        <taxon>Agaricales</taxon>
        <taxon>Tricholomatineae</taxon>
        <taxon>Clitocybaceae</taxon>
        <taxon>Collybia</taxon>
    </lineage>
</organism>
<dbReference type="OrthoDB" id="202203at2759"/>
<dbReference type="Pfam" id="PF07992">
    <property type="entry name" value="Pyr_redox_2"/>
    <property type="match status" value="1"/>
</dbReference>
<dbReference type="Gene3D" id="3.50.50.60">
    <property type="entry name" value="FAD/NAD(P)-binding domain"/>
    <property type="match status" value="1"/>
</dbReference>
<name>A0A9P6CNJ9_9AGAR</name>
<evidence type="ECO:0000256" key="1">
    <source>
        <dbReference type="SAM" id="MobiDB-lite"/>
    </source>
</evidence>
<sequence>MGSTSTRTVVVLGSAYGGSRAAQILAAGIPEGWRIILIDRNSHTNHVYILPRLAVLPGHEYKAFIPNTKVFLLEDPTSKPHIRIQAHVTSITPYSLTLSKAFPEHGIPSTTLPFDYVIYALGSHLPRPLNLWASDPDVLTMTPNATIKDVHLPNYRGEKAEGVAWLSAHQKLIESSPTVLVVGGGALGIQFTTDIAAVHPTKQVTLLHSRDRLLPRFDEAMHAEILKTMETFSNIDVILGERLDLESVNEEPPKRNEKGQRVVRTVKGREIAADLIMLCTGQTPNTELLTAMDPATVNQGDKLAHVLRTMQLGVLPSSEAEALVDSVKPVPVIETDVPEPTHSTIVDPLELETALKQLAVADLEAASTPEEGSSSESTSEGLLSSDEETLVEPVLETPYPNMFVIGDAADAFGAIPAGHNAYYQGELAARNIIRLIKRSSGIEEPLELYKPGAPAIKVTLGLGRSVYQLEGNIGVSTDQPDDLHAAAIWAYYGIIVKNDDDMRA</sequence>
<dbReference type="SUPFAM" id="SSF51905">
    <property type="entry name" value="FAD/NAD(P)-binding domain"/>
    <property type="match status" value="1"/>
</dbReference>
<evidence type="ECO:0000313" key="3">
    <source>
        <dbReference type="EMBL" id="KAF9467049.1"/>
    </source>
</evidence>
<dbReference type="EMBL" id="MU150238">
    <property type="protein sequence ID" value="KAF9467049.1"/>
    <property type="molecule type" value="Genomic_DNA"/>
</dbReference>
<dbReference type="Proteomes" id="UP000807353">
    <property type="component" value="Unassembled WGS sequence"/>
</dbReference>
<keyword evidence="4" id="KW-1185">Reference proteome</keyword>
<evidence type="ECO:0000313" key="4">
    <source>
        <dbReference type="Proteomes" id="UP000807353"/>
    </source>
</evidence>
<feature type="region of interest" description="Disordered" evidence="1">
    <location>
        <begin position="364"/>
        <end position="388"/>
    </location>
</feature>
<reference evidence="3" key="1">
    <citation type="submission" date="2020-11" db="EMBL/GenBank/DDBJ databases">
        <authorList>
            <consortium name="DOE Joint Genome Institute"/>
            <person name="Ahrendt S."/>
            <person name="Riley R."/>
            <person name="Andreopoulos W."/>
            <person name="Labutti K."/>
            <person name="Pangilinan J."/>
            <person name="Ruiz-Duenas F.J."/>
            <person name="Barrasa J.M."/>
            <person name="Sanchez-Garcia M."/>
            <person name="Camarero S."/>
            <person name="Miyauchi S."/>
            <person name="Serrano A."/>
            <person name="Linde D."/>
            <person name="Babiker R."/>
            <person name="Drula E."/>
            <person name="Ayuso-Fernandez I."/>
            <person name="Pacheco R."/>
            <person name="Padilla G."/>
            <person name="Ferreira P."/>
            <person name="Barriuso J."/>
            <person name="Kellner H."/>
            <person name="Castanera R."/>
            <person name="Alfaro M."/>
            <person name="Ramirez L."/>
            <person name="Pisabarro A.G."/>
            <person name="Kuo A."/>
            <person name="Tritt A."/>
            <person name="Lipzen A."/>
            <person name="He G."/>
            <person name="Yan M."/>
            <person name="Ng V."/>
            <person name="Cullen D."/>
            <person name="Martin F."/>
            <person name="Rosso M.-N."/>
            <person name="Henrissat B."/>
            <person name="Hibbett D."/>
            <person name="Martinez A.T."/>
            <person name="Grigoriev I.V."/>
        </authorList>
    </citation>
    <scope>NUCLEOTIDE SEQUENCE</scope>
    <source>
        <strain evidence="3">CBS 247.69</strain>
    </source>
</reference>
<dbReference type="InterPro" id="IPR023753">
    <property type="entry name" value="FAD/NAD-binding_dom"/>
</dbReference>
<dbReference type="GO" id="GO:0050660">
    <property type="term" value="F:flavin adenine dinucleotide binding"/>
    <property type="evidence" value="ECO:0007669"/>
    <property type="project" value="TreeGrafter"/>
</dbReference>
<dbReference type="PRINTS" id="PR00411">
    <property type="entry name" value="PNDRDTASEI"/>
</dbReference>
<dbReference type="PANTHER" id="PTHR43735">
    <property type="entry name" value="APOPTOSIS-INDUCING FACTOR 1"/>
    <property type="match status" value="1"/>
</dbReference>
<evidence type="ECO:0000259" key="2">
    <source>
        <dbReference type="Pfam" id="PF07992"/>
    </source>
</evidence>
<dbReference type="Gene3D" id="3.50.50.100">
    <property type="match status" value="2"/>
</dbReference>
<comment type="caution">
    <text evidence="3">The sequence shown here is derived from an EMBL/GenBank/DDBJ whole genome shotgun (WGS) entry which is preliminary data.</text>
</comment>
<dbReference type="AlphaFoldDB" id="A0A9P6CNJ9"/>
<dbReference type="GO" id="GO:0005737">
    <property type="term" value="C:cytoplasm"/>
    <property type="evidence" value="ECO:0007669"/>
    <property type="project" value="TreeGrafter"/>
</dbReference>
<dbReference type="InterPro" id="IPR036188">
    <property type="entry name" value="FAD/NAD-bd_sf"/>
</dbReference>
<accession>A0A9P6CNJ9</accession>
<protein>
    <recommendedName>
        <fullName evidence="2">FAD/NAD(P)-binding domain-containing protein</fullName>
    </recommendedName>
</protein>
<proteinExistence type="predicted"/>
<dbReference type="PANTHER" id="PTHR43735:SF2">
    <property type="entry name" value="FE-REGULATED PROTEIN 8"/>
    <property type="match status" value="1"/>
</dbReference>